<dbReference type="RefSeq" id="WP_285671395.1">
    <property type="nucleotide sequence ID" value="NZ_BSYI01000011.1"/>
</dbReference>
<proteinExistence type="predicted"/>
<dbReference type="Proteomes" id="UP001239909">
    <property type="component" value="Unassembled WGS sequence"/>
</dbReference>
<organism evidence="1 2">
    <name type="scientific">Paralimibaculum aggregatum</name>
    <dbReference type="NCBI Taxonomy" id="3036245"/>
    <lineage>
        <taxon>Bacteria</taxon>
        <taxon>Pseudomonadati</taxon>
        <taxon>Pseudomonadota</taxon>
        <taxon>Alphaproteobacteria</taxon>
        <taxon>Rhodobacterales</taxon>
        <taxon>Paracoccaceae</taxon>
        <taxon>Paralimibaculum</taxon>
    </lineage>
</organism>
<reference evidence="1 2" key="1">
    <citation type="submission" date="2023-04" db="EMBL/GenBank/DDBJ databases">
        <title>Marinoamorphus aggregata gen. nov., sp. Nov., isolate from tissue of brittle star Ophioplocus japonicus.</title>
        <authorList>
            <person name="Kawano K."/>
            <person name="Sawayama S."/>
            <person name="Nakagawa S."/>
        </authorList>
    </citation>
    <scope>NUCLEOTIDE SEQUENCE [LARGE SCALE GENOMIC DNA]</scope>
    <source>
        <strain evidence="1 2">NKW23</strain>
    </source>
</reference>
<evidence type="ECO:0000313" key="1">
    <source>
        <dbReference type="EMBL" id="GMG82612.1"/>
    </source>
</evidence>
<sequence length="160" mass="17738">MKGLLLALALLGAAGGAAWWAYQGGMLTTSPEERLARACMEQTARYGEPEMLGTRGPFGGPVDISELEAEIDRDNRDVADSPEARAAIEVLKDLWRDLAPLSRYMVEVRYSDAGAEVVAICSHFQREGPLEYDRGDGGDLFTLRRDAHTMDRYRREMGLD</sequence>
<dbReference type="EMBL" id="BSYI01000011">
    <property type="protein sequence ID" value="GMG82612.1"/>
    <property type="molecule type" value="Genomic_DNA"/>
</dbReference>
<gene>
    <name evidence="1" type="ORF">LNKW23_18250</name>
</gene>
<keyword evidence="2" id="KW-1185">Reference proteome</keyword>
<accession>A0ABQ6LLR2</accession>
<protein>
    <submittedName>
        <fullName evidence="1">Uncharacterized protein</fullName>
    </submittedName>
</protein>
<comment type="caution">
    <text evidence="1">The sequence shown here is derived from an EMBL/GenBank/DDBJ whole genome shotgun (WGS) entry which is preliminary data.</text>
</comment>
<name>A0ABQ6LLR2_9RHOB</name>
<evidence type="ECO:0000313" key="2">
    <source>
        <dbReference type="Proteomes" id="UP001239909"/>
    </source>
</evidence>